<organism evidence="1">
    <name type="scientific">marine metagenome</name>
    <dbReference type="NCBI Taxonomy" id="408172"/>
    <lineage>
        <taxon>unclassified sequences</taxon>
        <taxon>metagenomes</taxon>
        <taxon>ecological metagenomes</taxon>
    </lineage>
</organism>
<name>A0A382MMI9_9ZZZZ</name>
<dbReference type="AlphaFoldDB" id="A0A382MMI9"/>
<sequence length="101" mass="11187">MKRVIYLLVIVMSITLIFTQGKPCCKSKAGKGKVSCKFNKANIEANKEINVADEIQLSNTSPRCKLDAKNTSIDKKGCSNCTKAPWWKIWGKKKGCCNTST</sequence>
<protein>
    <submittedName>
        <fullName evidence="1">Uncharacterized protein</fullName>
    </submittedName>
</protein>
<reference evidence="1" key="1">
    <citation type="submission" date="2018-05" db="EMBL/GenBank/DDBJ databases">
        <authorList>
            <person name="Lanie J.A."/>
            <person name="Ng W.-L."/>
            <person name="Kazmierczak K.M."/>
            <person name="Andrzejewski T.M."/>
            <person name="Davidsen T.M."/>
            <person name="Wayne K.J."/>
            <person name="Tettelin H."/>
            <person name="Glass J.I."/>
            <person name="Rusch D."/>
            <person name="Podicherti R."/>
            <person name="Tsui H.-C.T."/>
            <person name="Winkler M.E."/>
        </authorList>
    </citation>
    <scope>NUCLEOTIDE SEQUENCE</scope>
</reference>
<gene>
    <name evidence="1" type="ORF">METZ01_LOCUS302189</name>
</gene>
<dbReference type="EMBL" id="UINC01094248">
    <property type="protein sequence ID" value="SVC49335.1"/>
    <property type="molecule type" value="Genomic_DNA"/>
</dbReference>
<accession>A0A382MMI9</accession>
<proteinExistence type="predicted"/>
<evidence type="ECO:0000313" key="1">
    <source>
        <dbReference type="EMBL" id="SVC49335.1"/>
    </source>
</evidence>